<dbReference type="OrthoDB" id="72441at2759"/>
<keyword evidence="3" id="KW-1185">Reference proteome</keyword>
<gene>
    <name evidence="2" type="ORF">LALA0_S08e03444g</name>
</gene>
<feature type="compositionally biased region" description="Acidic residues" evidence="1">
    <location>
        <begin position="155"/>
        <end position="164"/>
    </location>
</feature>
<sequence length="245" mass="28060">MTTKKDPPMLFSTPDIITEHQRGLTVLGYPFFSPNLLLRGVDPPQFQLVGRDGQTAEKGEIKPGGGQWPLDLNSQIRGFKWFVSMNHANRYETDDQGWTYSWRFHSNHWKASRGFVRKRFWVRLREKSPDLTPAEVESAGEGEVDATNESQNNSEDTEQPEVDITENQEGQLSAHCDPFQDLLEQLSKPSIDRQKADLVMTYVSKLSGPEKKKLLEPGSAGMEQILERFQFEKGQRLFLDHLHSQ</sequence>
<dbReference type="AlphaFoldDB" id="A0A0C7N6E9"/>
<dbReference type="Proteomes" id="UP000054304">
    <property type="component" value="Unassembled WGS sequence"/>
</dbReference>
<dbReference type="RefSeq" id="XP_022629696.1">
    <property type="nucleotide sequence ID" value="XM_022771081.1"/>
</dbReference>
<protein>
    <submittedName>
        <fullName evidence="2">LALA0S08e03444g1_1</fullName>
    </submittedName>
</protein>
<dbReference type="STRING" id="1245769.A0A0C7N6E9"/>
<accession>A0A0C7N6E9</accession>
<evidence type="ECO:0000256" key="1">
    <source>
        <dbReference type="SAM" id="MobiDB-lite"/>
    </source>
</evidence>
<dbReference type="EMBL" id="LN736367">
    <property type="protein sequence ID" value="CEP63480.1"/>
    <property type="molecule type" value="Genomic_DNA"/>
</dbReference>
<dbReference type="GeneID" id="34686988"/>
<evidence type="ECO:0000313" key="3">
    <source>
        <dbReference type="Proteomes" id="UP000054304"/>
    </source>
</evidence>
<reference evidence="2 3" key="1">
    <citation type="submission" date="2014-12" db="EMBL/GenBank/DDBJ databases">
        <authorList>
            <person name="Neuveglise Cecile"/>
        </authorList>
    </citation>
    <scope>NUCLEOTIDE SEQUENCE [LARGE SCALE GENOMIC DNA]</scope>
    <source>
        <strain evidence="2 3">CBS 12615</strain>
    </source>
</reference>
<name>A0A0C7N6E9_9SACH</name>
<evidence type="ECO:0000313" key="2">
    <source>
        <dbReference type="EMBL" id="CEP63480.1"/>
    </source>
</evidence>
<proteinExistence type="predicted"/>
<organism evidence="2 3">
    <name type="scientific">Lachancea lanzarotensis</name>
    <dbReference type="NCBI Taxonomy" id="1245769"/>
    <lineage>
        <taxon>Eukaryota</taxon>
        <taxon>Fungi</taxon>
        <taxon>Dikarya</taxon>
        <taxon>Ascomycota</taxon>
        <taxon>Saccharomycotina</taxon>
        <taxon>Saccharomycetes</taxon>
        <taxon>Saccharomycetales</taxon>
        <taxon>Saccharomycetaceae</taxon>
        <taxon>Lachancea</taxon>
    </lineage>
</organism>
<feature type="region of interest" description="Disordered" evidence="1">
    <location>
        <begin position="131"/>
        <end position="164"/>
    </location>
</feature>
<dbReference type="HOGENOM" id="CLU_091775_0_0_1"/>